<gene>
    <name evidence="1" type="ORF">DFR75_11269</name>
</gene>
<reference evidence="1 2" key="1">
    <citation type="submission" date="2019-03" db="EMBL/GenBank/DDBJ databases">
        <title>Genomic Encyclopedia of Type Strains, Phase IV (KMG-IV): sequencing the most valuable type-strain genomes for metagenomic binning, comparative biology and taxonomic classification.</title>
        <authorList>
            <person name="Goeker M."/>
        </authorList>
    </citation>
    <scope>NUCLEOTIDE SEQUENCE [LARGE SCALE GENOMIC DNA]</scope>
    <source>
        <strain evidence="1 2">DSM 44496</strain>
    </source>
</reference>
<keyword evidence="2" id="KW-1185">Reference proteome</keyword>
<sequence length="57" mass="6182">MIVMKPGDKVMVPYSSQQRAATVAYVSGDTVGVLFDFAEGDSIPGLYRRSEIEGQLT</sequence>
<accession>A0A4R6P3C5</accession>
<evidence type="ECO:0000313" key="1">
    <source>
        <dbReference type="EMBL" id="TDP29801.1"/>
    </source>
</evidence>
<dbReference type="EMBL" id="SNXK01000012">
    <property type="protein sequence ID" value="TDP29801.1"/>
    <property type="molecule type" value="Genomic_DNA"/>
</dbReference>
<comment type="caution">
    <text evidence="1">The sequence shown here is derived from an EMBL/GenBank/DDBJ whole genome shotgun (WGS) entry which is preliminary data.</text>
</comment>
<dbReference type="AlphaFoldDB" id="A0A4R6P3C5"/>
<organism evidence="1 2">
    <name type="scientific">Nocardia ignorata</name>
    <dbReference type="NCBI Taxonomy" id="145285"/>
    <lineage>
        <taxon>Bacteria</taxon>
        <taxon>Bacillati</taxon>
        <taxon>Actinomycetota</taxon>
        <taxon>Actinomycetes</taxon>
        <taxon>Mycobacteriales</taxon>
        <taxon>Nocardiaceae</taxon>
        <taxon>Nocardia</taxon>
    </lineage>
</organism>
<proteinExistence type="predicted"/>
<evidence type="ECO:0000313" key="2">
    <source>
        <dbReference type="Proteomes" id="UP000295087"/>
    </source>
</evidence>
<dbReference type="Proteomes" id="UP000295087">
    <property type="component" value="Unassembled WGS sequence"/>
</dbReference>
<name>A0A4R6P3C5_NOCIG</name>
<dbReference type="RefSeq" id="WP_157104697.1">
    <property type="nucleotide sequence ID" value="NZ_SNXK01000012.1"/>
</dbReference>
<protein>
    <submittedName>
        <fullName evidence="1">Uncharacterized protein</fullName>
    </submittedName>
</protein>